<name>A0A9Q0JEQ1_9ROSI</name>
<evidence type="ECO:0000313" key="2">
    <source>
        <dbReference type="Proteomes" id="UP001141552"/>
    </source>
</evidence>
<reference evidence="1" key="1">
    <citation type="submission" date="2022-02" db="EMBL/GenBank/DDBJ databases">
        <authorList>
            <person name="Henning P.M."/>
            <person name="McCubbin A.G."/>
            <person name="Shore J.S."/>
        </authorList>
    </citation>
    <scope>NUCLEOTIDE SEQUENCE</scope>
    <source>
        <strain evidence="1">F60SS</strain>
        <tissue evidence="1">Leaves</tissue>
    </source>
</reference>
<sequence length="69" mass="7980">MFSQGKCYQPLPPAPNYSSVVTLFHPLGLRLCYDTNEAVLKEAFRQHGEIIESDREVNSSCLWEVFRNF</sequence>
<organism evidence="1 2">
    <name type="scientific">Turnera subulata</name>
    <dbReference type="NCBI Taxonomy" id="218843"/>
    <lineage>
        <taxon>Eukaryota</taxon>
        <taxon>Viridiplantae</taxon>
        <taxon>Streptophyta</taxon>
        <taxon>Embryophyta</taxon>
        <taxon>Tracheophyta</taxon>
        <taxon>Spermatophyta</taxon>
        <taxon>Magnoliopsida</taxon>
        <taxon>eudicotyledons</taxon>
        <taxon>Gunneridae</taxon>
        <taxon>Pentapetalae</taxon>
        <taxon>rosids</taxon>
        <taxon>fabids</taxon>
        <taxon>Malpighiales</taxon>
        <taxon>Passifloraceae</taxon>
        <taxon>Turnera</taxon>
    </lineage>
</organism>
<evidence type="ECO:0000313" key="1">
    <source>
        <dbReference type="EMBL" id="KAJ4837915.1"/>
    </source>
</evidence>
<keyword evidence="2" id="KW-1185">Reference proteome</keyword>
<proteinExistence type="predicted"/>
<accession>A0A9Q0JEQ1</accession>
<reference evidence="1" key="2">
    <citation type="journal article" date="2023" name="Plants (Basel)">
        <title>Annotation of the Turnera subulata (Passifloraceae) Draft Genome Reveals the S-Locus Evolved after the Divergence of Turneroideae from Passifloroideae in a Stepwise Manner.</title>
        <authorList>
            <person name="Henning P.M."/>
            <person name="Roalson E.H."/>
            <person name="Mir W."/>
            <person name="McCubbin A.G."/>
            <person name="Shore J.S."/>
        </authorList>
    </citation>
    <scope>NUCLEOTIDE SEQUENCE</scope>
    <source>
        <strain evidence="1">F60SS</strain>
    </source>
</reference>
<dbReference type="EMBL" id="JAKUCV010003705">
    <property type="protein sequence ID" value="KAJ4837915.1"/>
    <property type="molecule type" value="Genomic_DNA"/>
</dbReference>
<protein>
    <submittedName>
        <fullName evidence="1">Uncharacterized protein</fullName>
    </submittedName>
</protein>
<dbReference type="AlphaFoldDB" id="A0A9Q0JEQ1"/>
<comment type="caution">
    <text evidence="1">The sequence shown here is derived from an EMBL/GenBank/DDBJ whole genome shotgun (WGS) entry which is preliminary data.</text>
</comment>
<dbReference type="Proteomes" id="UP001141552">
    <property type="component" value="Unassembled WGS sequence"/>
</dbReference>
<gene>
    <name evidence="1" type="ORF">Tsubulata_051262</name>
</gene>